<dbReference type="Proteomes" id="UP000179243">
    <property type="component" value="Unassembled WGS sequence"/>
</dbReference>
<dbReference type="Pfam" id="PF00149">
    <property type="entry name" value="Metallophos"/>
    <property type="match status" value="1"/>
</dbReference>
<keyword evidence="1" id="KW-0732">Signal</keyword>
<dbReference type="Gene3D" id="3.60.21.10">
    <property type="match status" value="1"/>
</dbReference>
<comment type="caution">
    <text evidence="5">The sequence shown here is derived from an EMBL/GenBank/DDBJ whole genome shotgun (WGS) entry which is preliminary data.</text>
</comment>
<gene>
    <name evidence="5" type="ORF">A2519_16130</name>
</gene>
<dbReference type="InterPro" id="IPR026444">
    <property type="entry name" value="Secre_tail"/>
</dbReference>
<evidence type="ECO:0000256" key="2">
    <source>
        <dbReference type="SAM" id="Phobius"/>
    </source>
</evidence>
<dbReference type="AlphaFoldDB" id="A0A1F7F6R2"/>
<dbReference type="EMBL" id="MFYX01000110">
    <property type="protein sequence ID" value="OGK02207.1"/>
    <property type="molecule type" value="Genomic_DNA"/>
</dbReference>
<keyword evidence="2" id="KW-0812">Transmembrane</keyword>
<keyword evidence="2" id="KW-0472">Membrane</keyword>
<dbReference type="InterPro" id="IPR004843">
    <property type="entry name" value="Calcineurin-like_PHP"/>
</dbReference>
<evidence type="ECO:0000313" key="6">
    <source>
        <dbReference type="Proteomes" id="UP000179243"/>
    </source>
</evidence>
<feature type="transmembrane region" description="Helical" evidence="2">
    <location>
        <begin position="28"/>
        <end position="48"/>
    </location>
</feature>
<proteinExistence type="predicted"/>
<dbReference type="InterPro" id="IPR008963">
    <property type="entry name" value="Purple_acid_Pase-like_N"/>
</dbReference>
<dbReference type="NCBIfam" id="TIGR04183">
    <property type="entry name" value="Por_Secre_tail"/>
    <property type="match status" value="1"/>
</dbReference>
<evidence type="ECO:0000259" key="4">
    <source>
        <dbReference type="Pfam" id="PF18962"/>
    </source>
</evidence>
<dbReference type="InterPro" id="IPR029052">
    <property type="entry name" value="Metallo-depent_PP-like"/>
</dbReference>
<dbReference type="Pfam" id="PF18962">
    <property type="entry name" value="Por_Secre_tail"/>
    <property type="match status" value="1"/>
</dbReference>
<feature type="domain" description="Secretion system C-terminal sorting" evidence="4">
    <location>
        <begin position="465"/>
        <end position="542"/>
    </location>
</feature>
<dbReference type="GO" id="GO:0003993">
    <property type="term" value="F:acid phosphatase activity"/>
    <property type="evidence" value="ECO:0007669"/>
    <property type="project" value="InterPro"/>
</dbReference>
<accession>A0A1F7F6R2</accession>
<evidence type="ECO:0000313" key="5">
    <source>
        <dbReference type="EMBL" id="OGK02207.1"/>
    </source>
</evidence>
<dbReference type="SUPFAM" id="SSF49363">
    <property type="entry name" value="Purple acid phosphatase, N-terminal domain"/>
    <property type="match status" value="1"/>
</dbReference>
<reference evidence="5 6" key="1">
    <citation type="journal article" date="2016" name="Nat. Commun.">
        <title>Thousands of microbial genomes shed light on interconnected biogeochemical processes in an aquifer system.</title>
        <authorList>
            <person name="Anantharaman K."/>
            <person name="Brown C.T."/>
            <person name="Hug L.A."/>
            <person name="Sharon I."/>
            <person name="Castelle C.J."/>
            <person name="Probst A.J."/>
            <person name="Thomas B.C."/>
            <person name="Singh A."/>
            <person name="Wilkins M.J."/>
            <person name="Karaoz U."/>
            <person name="Brodie E.L."/>
            <person name="Williams K.H."/>
            <person name="Hubbard S.S."/>
            <person name="Banfield J.F."/>
        </authorList>
    </citation>
    <scope>NUCLEOTIDE SEQUENCE [LARGE SCALE GENOMIC DNA]</scope>
</reference>
<feature type="domain" description="Calcineurin-like phosphoesterase" evidence="3">
    <location>
        <begin position="134"/>
        <end position="332"/>
    </location>
</feature>
<dbReference type="GO" id="GO:0046872">
    <property type="term" value="F:metal ion binding"/>
    <property type="evidence" value="ECO:0007669"/>
    <property type="project" value="InterPro"/>
</dbReference>
<protein>
    <submittedName>
        <fullName evidence="5">Uncharacterized protein</fullName>
    </submittedName>
</protein>
<evidence type="ECO:0000259" key="3">
    <source>
        <dbReference type="Pfam" id="PF00149"/>
    </source>
</evidence>
<keyword evidence="2" id="KW-1133">Transmembrane helix</keyword>
<name>A0A1F7F6R2_UNCRA</name>
<dbReference type="SUPFAM" id="SSF56300">
    <property type="entry name" value="Metallo-dependent phosphatases"/>
    <property type="match status" value="1"/>
</dbReference>
<evidence type="ECO:0000256" key="1">
    <source>
        <dbReference type="ARBA" id="ARBA00022729"/>
    </source>
</evidence>
<organism evidence="5 6">
    <name type="scientific">Candidatus Raymondbacteria bacterium RIFOXYD12_FULL_49_13</name>
    <dbReference type="NCBI Taxonomy" id="1817890"/>
    <lineage>
        <taxon>Bacteria</taxon>
        <taxon>Raymondiibacteriota</taxon>
    </lineage>
</organism>
<sequence>MDWVDAVPSNLGVGPVSQNTYRYYTWRIFIKTHLFFILLIGLNVFSAIDVPPYMYLDTDNTQTALFIHWKGGEGTMYYGIINSGFNQTATGTNYVHLTGLNPGGRYQWYLDVDGDKSDTGSFHLDPGPGQPFTMVIFGDTQYMGPAAERFFKYVYEINPDLFIIVGDLTRDKDSECDGEERCQNLDSLFRIFPKAFANSILVPIRGNHDSKGQHWVDFFPHIPATLYNDTATYGWNNQVITSGMQIARNYFLDYGNISFSINDGGQTLDNGAWNGSVLREWWEEKIDLRMNHGQIRPMIIALSHYNREENYRYGPVYQSRKGVLWYNGHTHFYARTKWVKIKDSEDGAESVSDTQQPEHMIFCHAGSPVWPLACDSGSNSQAPNPSLLAYRNCAEDTNTVSILSIVDVSDEGMIHHRARSVPVVGDHELMDSFTVDGTAMVDDYSAATSVFFGFEREHNDVVMGVWPNPFNPAVKITVNRRAAASENPTLCIYNASGKMVQRLRVSSYQLQSGIVWDASAFPSGIYMARVYIGGMTLIKTMILLK</sequence>